<comment type="caution">
    <text evidence="1">The sequence shown here is derived from an EMBL/GenBank/DDBJ whole genome shotgun (WGS) entry which is preliminary data.</text>
</comment>
<dbReference type="PANTHER" id="PTHR37833:SF1">
    <property type="entry name" value="SIGNAL PEPTIDE PROTEIN"/>
    <property type="match status" value="1"/>
</dbReference>
<evidence type="ECO:0000313" key="1">
    <source>
        <dbReference type="EMBL" id="MCB4807942.1"/>
    </source>
</evidence>
<dbReference type="Gene3D" id="2.60.40.10">
    <property type="entry name" value="Immunoglobulins"/>
    <property type="match status" value="1"/>
</dbReference>
<sequence>MSSCNSYNLKNTSIKFFTTFHNFGEIRFRSTSENAIFYFTNTGKYPLKIEKVETNCGCVLFEFTKDFVKPDHEGQIIINYDSRYSGNFKQTIKVFYNGVNSPDNLKIKGEVLFPE</sequence>
<dbReference type="EMBL" id="JAJAPX010000002">
    <property type="protein sequence ID" value="MCB4807942.1"/>
    <property type="molecule type" value="Genomic_DNA"/>
</dbReference>
<dbReference type="InterPro" id="IPR013783">
    <property type="entry name" value="Ig-like_fold"/>
</dbReference>
<dbReference type="RefSeq" id="WP_226695605.1">
    <property type="nucleotide sequence ID" value="NZ_JAJAPX010000002.1"/>
</dbReference>
<gene>
    <name evidence="1" type="ORF">LG651_06730</name>
</gene>
<keyword evidence="2" id="KW-1185">Reference proteome</keyword>
<proteinExistence type="predicted"/>
<dbReference type="Pfam" id="PF07610">
    <property type="entry name" value="DUF1573"/>
    <property type="match status" value="1"/>
</dbReference>
<dbReference type="AlphaFoldDB" id="A0A9X1I620"/>
<name>A0A9X1I620_9FLAO</name>
<reference evidence="1" key="1">
    <citation type="submission" date="2021-10" db="EMBL/GenBank/DDBJ databases">
        <title>Tamlana sargassums sp. nov., and Tamlana laminarinivorans sp. nov., two new bacteria isolated from the brown alga.</title>
        <authorList>
            <person name="Li J."/>
        </authorList>
    </citation>
    <scope>NUCLEOTIDE SEQUENCE</scope>
    <source>
        <strain evidence="1">62-3</strain>
    </source>
</reference>
<dbReference type="PANTHER" id="PTHR37833">
    <property type="entry name" value="LIPOPROTEIN-RELATED"/>
    <property type="match status" value="1"/>
</dbReference>
<evidence type="ECO:0000313" key="2">
    <source>
        <dbReference type="Proteomes" id="UP001139286"/>
    </source>
</evidence>
<dbReference type="Proteomes" id="UP001139286">
    <property type="component" value="Unassembled WGS sequence"/>
</dbReference>
<organism evidence="1 2">
    <name type="scientific">Neotamlana sargassicola</name>
    <dbReference type="NCBI Taxonomy" id="2883125"/>
    <lineage>
        <taxon>Bacteria</taxon>
        <taxon>Pseudomonadati</taxon>
        <taxon>Bacteroidota</taxon>
        <taxon>Flavobacteriia</taxon>
        <taxon>Flavobacteriales</taxon>
        <taxon>Flavobacteriaceae</taxon>
        <taxon>Neotamlana</taxon>
    </lineage>
</organism>
<protein>
    <submittedName>
        <fullName evidence="1">DUF1573 domain-containing protein</fullName>
    </submittedName>
</protein>
<dbReference type="InterPro" id="IPR011467">
    <property type="entry name" value="DUF1573"/>
</dbReference>
<accession>A0A9X1I620</accession>